<feature type="transmembrane region" description="Helical" evidence="7">
    <location>
        <begin position="625"/>
        <end position="652"/>
    </location>
</feature>
<dbReference type="Pfam" id="PF00856">
    <property type="entry name" value="SET"/>
    <property type="match status" value="1"/>
</dbReference>
<feature type="compositionally biased region" description="Polar residues" evidence="6">
    <location>
        <begin position="61"/>
        <end position="84"/>
    </location>
</feature>
<dbReference type="Gene3D" id="2.40.40.50">
    <property type="entry name" value="Ubiquitin fusion degradation protein UFD1, N-terminal domain"/>
    <property type="match status" value="1"/>
</dbReference>
<dbReference type="Pfam" id="PF09273">
    <property type="entry name" value="Rubis-subs-bind"/>
    <property type="match status" value="1"/>
</dbReference>
<accession>A0A261Y8D2</accession>
<dbReference type="InterPro" id="IPR056012">
    <property type="entry name" value="DUF7590"/>
</dbReference>
<feature type="compositionally biased region" description="Polar residues" evidence="6">
    <location>
        <begin position="44"/>
        <end position="54"/>
    </location>
</feature>
<dbReference type="Pfam" id="PF16558">
    <property type="entry name" value="AZUL"/>
    <property type="match status" value="1"/>
</dbReference>
<dbReference type="InterPro" id="IPR036464">
    <property type="entry name" value="Rubisco_LSMT_subst-bd_sf"/>
</dbReference>
<evidence type="ECO:0008006" key="12">
    <source>
        <dbReference type="Google" id="ProtNLM"/>
    </source>
</evidence>
<dbReference type="PROSITE" id="PS50192">
    <property type="entry name" value="T_SNARE"/>
    <property type="match status" value="1"/>
</dbReference>
<feature type="region of interest" description="Disordered" evidence="6">
    <location>
        <begin position="1"/>
        <end position="186"/>
    </location>
</feature>
<feature type="transmembrane region" description="Helical" evidence="7">
    <location>
        <begin position="575"/>
        <end position="597"/>
    </location>
</feature>
<dbReference type="CDD" id="cd15841">
    <property type="entry name" value="SNARE_Qc"/>
    <property type="match status" value="1"/>
</dbReference>
<dbReference type="PROSITE" id="PS50280">
    <property type="entry name" value="SET"/>
    <property type="match status" value="1"/>
</dbReference>
<dbReference type="PANTHER" id="PTHR45649:SF26">
    <property type="entry name" value="OS04G0435100 PROTEIN"/>
    <property type="match status" value="1"/>
</dbReference>
<dbReference type="Gene3D" id="1.20.1740.10">
    <property type="entry name" value="Amino acid/polyamine transporter I"/>
    <property type="match status" value="1"/>
</dbReference>
<dbReference type="Pfam" id="PF24842">
    <property type="entry name" value="UFD1_N2"/>
    <property type="match status" value="1"/>
</dbReference>
<dbReference type="OrthoDB" id="193703at2759"/>
<sequence>MEKSTQQGSTNPFEDDTPRSMGSHNRQNQVFPGHNYGGAYAGKSQASYRSNQYGDSHYGASVSSSQYAPQFNEVSGYNKGSSNGREGYYGPTGRNESDAYGMPRQNHAASSNGRYGSARGYGDDYTQKSDQYPNRRADYSNPSDDRRQLFGDTAERYNNTSGRDRYGRPVDQRNEPNRYLDDDDAYGEDPVAGIKQQISHVKQDTLASTRNAVMKLQESKEAAGSTMDMLGNQAAQLATVDRHMDRAKAGSDVAADQTSELKKLNRSIFIPAWSNPFTKGRRERREIEHLNAVAHEREQSAMENRKYQHESQKRVEHVQKSAQAGYRSADEEDDTMEDEIDRNLDIMSSALRDLKNIAINMNAEVEEQSKMLDRIDRKIDPISEDLPLSMAEICSAFPTSGGLYYWSAALSTPKWAPMASFFCAWFNLIGQICGSAAVDYGLALVVTATISIGTDLTWTPTAGATVGIYIGILVLNGLINTFGVKAIGWMNIVSMYWHLFGTLIIIISLLVGTRGRHASATFVFTDYENNTGWSNNGFVILLGLLQSQYSMTGYDSSAHMTEETKDAQRSGPRSILFSILVTAIAGLAFLLAVTFSVQDYDRVISSPTGLPIAQVFLDAVGKTGAILLMCIIIVGVFFCGNAVVTSNARLIYALSRDGACPRFLHKLSPRTQTPILAVWALVFVAAVLGLLNLGSSTAFVAITSVATISLYVTYGFPTLCLMFTRSKFHPGPFNLGRYSVINGAIAIAWIAFISVLFVLPTLYPVTAENMNYAIAIFGALWILVGFYWIVWGRRIFKGPGRYAVDRNVNDDVQEDEQEDHQEKLATLIVVPHAQQSLLDDGDKIVLPPSSLEQLLSQSAAPTPTITQKTAEQGRPRKERAVVDNSDSDDSDMSDIDYIPSTTPHSAEPAGLPSPLTFQLIHPSSRNINHGGVKEFSAEDGTCSIPTWMRQSLDLKEGDPVVIRFKTLPKGTWARLRPISADYKDILDYRAAFESYLRSNYNTLTTGEMLSIRHGAKRYQFLVEELKPERAVCVTDTDLEVDLEPIANNKTSINHVLGHIDIATGKLVSADGAKETVPKAFLIGTTYTGVIEEGSDVVYRLDSIQHPCSVEFHFTAESGDADLLVHTEEHPSLVDHTWSLLNATSRTQTLTITSNNVDFADKKTLYIAVHAYKAPARYSLSGKVSALVPTETPSPSGPLPDAPAGGTKQCSNCHTFVPEASFRLHEAVCLRNNVACPQCHKVFRKGSDDYNKHWHCPVDGCSFSGDESAKAKHDLYFHSPHDCSCGKTTVSSIPSLAQHRRTDCKDKLIICRYCHLLQPQGPPPETAQDLLAGLHAHESYCGGRTIDCAKCGQPVKIKEMQLHAKMHEVQRQNQPLPVLCSNQNCIRSASQNVLSLCSNCFGPFWMTTEDRGHVKLIQKLARKYHTQLTLGCGHAWCQNPYCATSRGQTADATTAASELIPLITPVQRHITSLKYNTPPPLYLCVDEMTTKRRSAAKEIHDALGQRYHINWCIRGVEVEKGDTEKAMRWVNMNAPHWLTDRQVLYSLKPLMTFDKENEAFLSWLKGEGATISDKIAIHDYTSEGAGRGVIAKADISENEELFSLPRSVLLAVQTSTLKDQPALKEVLDELNGWNPLILSMMYESGKSDSRWKPYFDILPKSLDTPMFWDQNDLKHLKATGVIGKYKIGKEDADANFKGALLPIIKAKAKPVPIDDSARHDMDDEDSDDEEPPNVISMVPLADTLNHKTGHNNARLFYDSSIHLVMRAIHPIPVGNQIFNTYSDLCNADLLRKYGFVDVDNPHDIVEINGEQVVEMCTEGMNPKEKKKKISFLTEADVVEDVFVIDAEGMDQGLIHTVNILLMSSEEWATVDKTELEESLTDHPEIKYPQVVRKILEKRLAEYDTDLKTDQEELTTLSNSTDLHQIRHLHALIVRIGEKQLLERELKALLKRKGEPLEHAQLKK</sequence>
<feature type="transmembrane region" description="Helical" evidence="7">
    <location>
        <begin position="771"/>
        <end position="791"/>
    </location>
</feature>
<name>A0A261Y8D2_9FUNG</name>
<feature type="transmembrane region" description="Helical" evidence="7">
    <location>
        <begin position="495"/>
        <end position="513"/>
    </location>
</feature>
<dbReference type="Gene3D" id="3.90.1410.10">
    <property type="entry name" value="set domain protein methyltransferase, domain 1"/>
    <property type="match status" value="1"/>
</dbReference>
<dbReference type="InterPro" id="IPR055417">
    <property type="entry name" value="UFD1_N1"/>
</dbReference>
<dbReference type="Pfam" id="PF13520">
    <property type="entry name" value="AA_permease_2"/>
    <property type="match status" value="1"/>
</dbReference>
<dbReference type="Gene3D" id="3.90.1420.10">
    <property type="entry name" value="Rubisco LSMT, substrate-binding domain"/>
    <property type="match status" value="1"/>
</dbReference>
<keyword evidence="3 7" id="KW-0812">Transmembrane</keyword>
<dbReference type="CDD" id="cd15886">
    <property type="entry name" value="SNARE_SEC9N"/>
    <property type="match status" value="1"/>
</dbReference>
<dbReference type="InterPro" id="IPR002293">
    <property type="entry name" value="AA/rel_permease1"/>
</dbReference>
<feature type="region of interest" description="Disordered" evidence="6">
    <location>
        <begin position="1713"/>
        <end position="1733"/>
    </location>
</feature>
<feature type="domain" description="T-SNARE coiled-coil homology" evidence="8">
    <location>
        <begin position="334"/>
        <end position="396"/>
    </location>
</feature>
<keyword evidence="11" id="KW-1185">Reference proteome</keyword>
<dbReference type="InterPro" id="IPR000727">
    <property type="entry name" value="T_SNARE_dom"/>
</dbReference>
<keyword evidence="5 7" id="KW-0472">Membrane</keyword>
<dbReference type="InterPro" id="IPR001214">
    <property type="entry name" value="SET_dom"/>
</dbReference>
<feature type="compositionally biased region" description="Polar residues" evidence="6">
    <location>
        <begin position="859"/>
        <end position="870"/>
    </location>
</feature>
<dbReference type="Gene3D" id="2.60.120.380">
    <property type="match status" value="1"/>
</dbReference>
<dbReference type="Proteomes" id="UP000242875">
    <property type="component" value="Unassembled WGS sequence"/>
</dbReference>
<protein>
    <recommendedName>
        <fullName evidence="12">SET domain-containing protein</fullName>
    </recommendedName>
</protein>
<feature type="transmembrane region" description="Helical" evidence="7">
    <location>
        <begin position="735"/>
        <end position="759"/>
    </location>
</feature>
<dbReference type="InterPro" id="IPR015353">
    <property type="entry name" value="Rubisco_LSMT_subst-bd"/>
</dbReference>
<feature type="domain" description="SET" evidence="9">
    <location>
        <begin position="1572"/>
        <end position="1781"/>
    </location>
</feature>
<dbReference type="InterPro" id="IPR046341">
    <property type="entry name" value="SET_dom_sf"/>
</dbReference>
<feature type="compositionally biased region" description="Basic and acidic residues" evidence="6">
    <location>
        <begin position="121"/>
        <end position="155"/>
    </location>
</feature>
<feature type="region of interest" description="Disordered" evidence="6">
    <location>
        <begin position="856"/>
        <end position="892"/>
    </location>
</feature>
<feature type="compositionally biased region" description="Acidic residues" evidence="6">
    <location>
        <begin position="1721"/>
        <end position="1730"/>
    </location>
</feature>
<dbReference type="SUPFAM" id="SSF58038">
    <property type="entry name" value="SNARE fusion complex"/>
    <property type="match status" value="2"/>
</dbReference>
<dbReference type="Gene3D" id="6.10.130.10">
    <property type="entry name" value="Ubiquitin-protein ligase E3A, N-terminal zinc-binding domain (AZUL)"/>
    <property type="match status" value="1"/>
</dbReference>
<evidence type="ECO:0000313" key="11">
    <source>
        <dbReference type="Proteomes" id="UP000242875"/>
    </source>
</evidence>
<feature type="transmembrane region" description="Helical" evidence="7">
    <location>
        <begin position="464"/>
        <end position="483"/>
    </location>
</feature>
<dbReference type="PANTHER" id="PTHR45649">
    <property type="entry name" value="AMINO-ACID PERMEASE BAT1"/>
    <property type="match status" value="1"/>
</dbReference>
<feature type="compositionally biased region" description="Basic and acidic residues" evidence="6">
    <location>
        <begin position="871"/>
        <end position="881"/>
    </location>
</feature>
<feature type="compositionally biased region" description="Polar residues" evidence="6">
    <location>
        <begin position="1"/>
        <end position="12"/>
    </location>
</feature>
<evidence type="ECO:0000256" key="5">
    <source>
        <dbReference type="ARBA" id="ARBA00023136"/>
    </source>
</evidence>
<dbReference type="InterPro" id="IPR042556">
    <property type="entry name" value="AZUL_sf"/>
</dbReference>
<comment type="subcellular location">
    <subcellularLocation>
        <location evidence="1">Membrane</location>
        <topology evidence="1">Multi-pass membrane protein</topology>
    </subcellularLocation>
</comment>
<keyword evidence="4 7" id="KW-1133">Transmembrane helix</keyword>
<feature type="transmembrane region" description="Helical" evidence="7">
    <location>
        <begin position="533"/>
        <end position="554"/>
    </location>
</feature>
<evidence type="ECO:0000256" key="1">
    <source>
        <dbReference type="ARBA" id="ARBA00004141"/>
    </source>
</evidence>
<evidence type="ECO:0000259" key="9">
    <source>
        <dbReference type="PROSITE" id="PS50280"/>
    </source>
</evidence>
<evidence type="ECO:0000256" key="4">
    <source>
        <dbReference type="ARBA" id="ARBA00022989"/>
    </source>
</evidence>
<proteinExistence type="predicted"/>
<organism evidence="10 11">
    <name type="scientific">Bifiguratus adelaidae</name>
    <dbReference type="NCBI Taxonomy" id="1938954"/>
    <lineage>
        <taxon>Eukaryota</taxon>
        <taxon>Fungi</taxon>
        <taxon>Fungi incertae sedis</taxon>
        <taxon>Mucoromycota</taxon>
        <taxon>Mucoromycotina</taxon>
        <taxon>Endogonomycetes</taxon>
        <taxon>Endogonales</taxon>
        <taxon>Endogonales incertae sedis</taxon>
        <taxon>Bifiguratus</taxon>
    </lineage>
</organism>
<dbReference type="Pfam" id="PF23580">
    <property type="entry name" value="Znf_XAF1_N"/>
    <property type="match status" value="1"/>
</dbReference>
<feature type="compositionally biased region" description="Basic and acidic residues" evidence="6">
    <location>
        <begin position="162"/>
        <end position="180"/>
    </location>
</feature>
<keyword evidence="2" id="KW-0813">Transport</keyword>
<dbReference type="Gene3D" id="1.20.5.110">
    <property type="match status" value="2"/>
</dbReference>
<dbReference type="GO" id="GO:0016020">
    <property type="term" value="C:membrane"/>
    <property type="evidence" value="ECO:0007669"/>
    <property type="project" value="UniProtKB-SubCell"/>
</dbReference>
<reference evidence="10 11" key="1">
    <citation type="journal article" date="2017" name="Mycologia">
        <title>Bifiguratus adelaidae, gen. et sp. nov., a new member of Mucoromycotina in endophytic and soil-dwelling habitats.</title>
        <authorList>
            <person name="Torres-Cruz T.J."/>
            <person name="Billingsley Tobias T.L."/>
            <person name="Almatruk M."/>
            <person name="Hesse C."/>
            <person name="Kuske C.R."/>
            <person name="Desiro A."/>
            <person name="Benucci G.M."/>
            <person name="Bonito G."/>
            <person name="Stajich J.E."/>
            <person name="Dunlap C."/>
            <person name="Arnold A.E."/>
            <person name="Porras-Alfaro A."/>
        </authorList>
    </citation>
    <scope>NUCLEOTIDE SEQUENCE [LARGE SCALE GENOMIC DNA]</scope>
    <source>
        <strain evidence="10 11">AZ0501</strain>
    </source>
</reference>
<dbReference type="GO" id="GO:0022857">
    <property type="term" value="F:transmembrane transporter activity"/>
    <property type="evidence" value="ECO:0007669"/>
    <property type="project" value="InterPro"/>
</dbReference>
<dbReference type="Pfam" id="PF03152">
    <property type="entry name" value="UFD1_N1"/>
    <property type="match status" value="1"/>
</dbReference>
<dbReference type="InterPro" id="IPR032353">
    <property type="entry name" value="AZUL"/>
</dbReference>
<dbReference type="Pfam" id="PF24503">
    <property type="entry name" value="DUF7590"/>
    <property type="match status" value="1"/>
</dbReference>
<dbReference type="InterPro" id="IPR055418">
    <property type="entry name" value="UFD1_N2"/>
</dbReference>
<evidence type="ECO:0000256" key="2">
    <source>
        <dbReference type="ARBA" id="ARBA00022448"/>
    </source>
</evidence>
<dbReference type="EMBL" id="MVBO01000001">
    <property type="protein sequence ID" value="OZJ06872.1"/>
    <property type="molecule type" value="Genomic_DNA"/>
</dbReference>
<evidence type="ECO:0000256" key="7">
    <source>
        <dbReference type="SAM" id="Phobius"/>
    </source>
</evidence>
<dbReference type="InterPro" id="IPR049439">
    <property type="entry name" value="TRAFD1-XIAF1_Znf"/>
</dbReference>
<dbReference type="SUPFAM" id="SSF81822">
    <property type="entry name" value="RuBisCo LSMT C-terminal, substrate-binding domain"/>
    <property type="match status" value="1"/>
</dbReference>
<evidence type="ECO:0000256" key="3">
    <source>
        <dbReference type="ARBA" id="ARBA00022692"/>
    </source>
</evidence>
<dbReference type="InterPro" id="IPR042299">
    <property type="entry name" value="Ufd1-like_Nn"/>
</dbReference>
<gene>
    <name evidence="10" type="ORF">BZG36_00020</name>
</gene>
<dbReference type="Gene3D" id="3.10.330.10">
    <property type="match status" value="1"/>
</dbReference>
<feature type="transmembrane region" description="Helical" evidence="7">
    <location>
        <begin position="699"/>
        <end position="723"/>
    </location>
</feature>
<evidence type="ECO:0000256" key="6">
    <source>
        <dbReference type="SAM" id="MobiDB-lite"/>
    </source>
</evidence>
<dbReference type="Pfam" id="PF21366">
    <property type="entry name" value="TRAFD1-XIAF1_ZnF"/>
    <property type="match status" value="1"/>
</dbReference>
<dbReference type="SMART" id="SM00397">
    <property type="entry name" value="t_SNARE"/>
    <property type="match status" value="2"/>
</dbReference>
<evidence type="ECO:0000259" key="8">
    <source>
        <dbReference type="PROSITE" id="PS50192"/>
    </source>
</evidence>
<comment type="caution">
    <text evidence="10">The sequence shown here is derived from an EMBL/GenBank/DDBJ whole genome shotgun (WGS) entry which is preliminary data.</text>
</comment>
<feature type="compositionally biased region" description="Polar residues" evidence="6">
    <location>
        <begin position="20"/>
        <end position="30"/>
    </location>
</feature>
<evidence type="ECO:0000313" key="10">
    <source>
        <dbReference type="EMBL" id="OZJ06872.1"/>
    </source>
</evidence>
<feature type="transmembrane region" description="Helical" evidence="7">
    <location>
        <begin position="673"/>
        <end position="693"/>
    </location>
</feature>
<dbReference type="SUPFAM" id="SSF82199">
    <property type="entry name" value="SET domain"/>
    <property type="match status" value="1"/>
</dbReference>